<protein>
    <submittedName>
        <fullName evidence="1">Uncharacterized protein</fullName>
    </submittedName>
</protein>
<dbReference type="AlphaFoldDB" id="A0AAV4QRK7"/>
<evidence type="ECO:0000313" key="2">
    <source>
        <dbReference type="Proteomes" id="UP001054945"/>
    </source>
</evidence>
<name>A0AAV4QRK7_CAEEX</name>
<keyword evidence="2" id="KW-1185">Reference proteome</keyword>
<reference evidence="1 2" key="1">
    <citation type="submission" date="2021-06" db="EMBL/GenBank/DDBJ databases">
        <title>Caerostris extrusa draft genome.</title>
        <authorList>
            <person name="Kono N."/>
            <person name="Arakawa K."/>
        </authorList>
    </citation>
    <scope>NUCLEOTIDE SEQUENCE [LARGE SCALE GENOMIC DNA]</scope>
</reference>
<dbReference type="EMBL" id="BPLR01006711">
    <property type="protein sequence ID" value="GIY11860.1"/>
    <property type="molecule type" value="Genomic_DNA"/>
</dbReference>
<proteinExistence type="predicted"/>
<sequence>MKILTLKDFSNTIAYTLRNSPLIGISSFFSPKHVLCAYTSEDSLIAPQCSHHLWMHLTEYMQIHLAKGYVDVNLAYRFAFKLKNKLVLFLLPSIKQCLGIGPSSVNIRCA</sequence>
<evidence type="ECO:0000313" key="1">
    <source>
        <dbReference type="EMBL" id="GIY11860.1"/>
    </source>
</evidence>
<comment type="caution">
    <text evidence="1">The sequence shown here is derived from an EMBL/GenBank/DDBJ whole genome shotgun (WGS) entry which is preliminary data.</text>
</comment>
<accession>A0AAV4QRK7</accession>
<dbReference type="Proteomes" id="UP001054945">
    <property type="component" value="Unassembled WGS sequence"/>
</dbReference>
<gene>
    <name evidence="1" type="ORF">CEXT_54731</name>
</gene>
<organism evidence="1 2">
    <name type="scientific">Caerostris extrusa</name>
    <name type="common">Bark spider</name>
    <name type="synonym">Caerostris bankana</name>
    <dbReference type="NCBI Taxonomy" id="172846"/>
    <lineage>
        <taxon>Eukaryota</taxon>
        <taxon>Metazoa</taxon>
        <taxon>Ecdysozoa</taxon>
        <taxon>Arthropoda</taxon>
        <taxon>Chelicerata</taxon>
        <taxon>Arachnida</taxon>
        <taxon>Araneae</taxon>
        <taxon>Araneomorphae</taxon>
        <taxon>Entelegynae</taxon>
        <taxon>Araneoidea</taxon>
        <taxon>Araneidae</taxon>
        <taxon>Caerostris</taxon>
    </lineage>
</organism>